<comment type="caution">
    <text evidence="2">The sequence shown here is derived from an EMBL/GenBank/DDBJ whole genome shotgun (WGS) entry which is preliminary data.</text>
</comment>
<organism evidence="2 3">
    <name type="scientific">Helicobacter pylori R018c</name>
    <dbReference type="NCBI Taxonomy" id="1145110"/>
    <lineage>
        <taxon>Bacteria</taxon>
        <taxon>Pseudomonadati</taxon>
        <taxon>Campylobacterota</taxon>
        <taxon>Epsilonproteobacteria</taxon>
        <taxon>Campylobacterales</taxon>
        <taxon>Helicobacteraceae</taxon>
        <taxon>Helicobacter</taxon>
    </lineage>
</organism>
<keyword evidence="1" id="KW-0812">Transmembrane</keyword>
<reference evidence="2 3" key="1">
    <citation type="submission" date="2012-08" db="EMBL/GenBank/DDBJ databases">
        <title>Comparative Sequence Analysis of H. pylori isolates.</title>
        <authorList>
            <person name="Blanchard T.G."/>
            <person name="Czinn S.J."/>
            <person name="McCracken C.M."/>
            <person name="Abolude K.A."/>
            <person name="Shefchek K.S."/>
            <person name="Maroo A.M."/>
            <person name="Santana-Cruz I.S."/>
            <person name="Tallon L.J."/>
            <person name="Ficke F.W.F."/>
        </authorList>
    </citation>
    <scope>NUCLEOTIDE SEQUENCE [LARGE SCALE GENOMIC DNA]</scope>
    <source>
        <strain evidence="2 3">R018c</strain>
    </source>
</reference>
<evidence type="ECO:0000256" key="1">
    <source>
        <dbReference type="SAM" id="Phobius"/>
    </source>
</evidence>
<gene>
    <name evidence="2" type="ORF">OUC_1514</name>
</gene>
<keyword evidence="1" id="KW-1133">Transmembrane helix</keyword>
<evidence type="ECO:0000313" key="2">
    <source>
        <dbReference type="EMBL" id="EKE79248.1"/>
    </source>
</evidence>
<dbReference type="RefSeq" id="WP_000255522.1">
    <property type="nucleotide sequence ID" value="NZ_AMOQ01000010.1"/>
</dbReference>
<feature type="transmembrane region" description="Helical" evidence="1">
    <location>
        <begin position="24"/>
        <end position="50"/>
    </location>
</feature>
<dbReference type="PATRIC" id="fig|1145110.4.peg.1472"/>
<name>K2JUT0_HELPX</name>
<sequence length="89" mass="9901">MVSYSFINLGGGFGISTYYHAHKLACLAGMIYCGYGIITDFSALSAAMGWWSLSKITWFCVGYIALWGLTLIMGFFTCSTIRRLFVKID</sequence>
<feature type="transmembrane region" description="Helical" evidence="1">
    <location>
        <begin position="56"/>
        <end position="78"/>
    </location>
</feature>
<proteinExistence type="predicted"/>
<dbReference type="EMBL" id="AMOQ01000010">
    <property type="protein sequence ID" value="EKE79248.1"/>
    <property type="molecule type" value="Genomic_DNA"/>
</dbReference>
<evidence type="ECO:0000313" key="3">
    <source>
        <dbReference type="Proteomes" id="UP000002808"/>
    </source>
</evidence>
<dbReference type="AlphaFoldDB" id="K2JUT0"/>
<accession>K2JUT0</accession>
<dbReference type="Proteomes" id="UP000002808">
    <property type="component" value="Unassembled WGS sequence"/>
</dbReference>
<keyword evidence="1" id="KW-0472">Membrane</keyword>
<protein>
    <submittedName>
        <fullName evidence="2">Putative membrane protein</fullName>
    </submittedName>
</protein>